<reference evidence="1 2" key="1">
    <citation type="journal article" date="2022" name="Hortic Res">
        <title>A haplotype resolved chromosomal level avocado genome allows analysis of novel avocado genes.</title>
        <authorList>
            <person name="Nath O."/>
            <person name="Fletcher S.J."/>
            <person name="Hayward A."/>
            <person name="Shaw L.M."/>
            <person name="Masouleh A.K."/>
            <person name="Furtado A."/>
            <person name="Henry R.J."/>
            <person name="Mitter N."/>
        </authorList>
    </citation>
    <scope>NUCLEOTIDE SEQUENCE [LARGE SCALE GENOMIC DNA]</scope>
    <source>
        <strain evidence="2">cv. Hass</strain>
    </source>
</reference>
<sequence length="121" mass="13820">MPLRRRTPQLVERDLHQKRSSLTEVVESERGLVAQLECLRSRRVTLEKETADLDELVKDQWCSLELDSSKIRGLEQSLSLVDADLRKLSSDPVFLNEVRASYTSFVESEARGYIGDVLLSL</sequence>
<evidence type="ECO:0000313" key="2">
    <source>
        <dbReference type="Proteomes" id="UP001234297"/>
    </source>
</evidence>
<name>A0ACC2LS19_PERAE</name>
<dbReference type="Proteomes" id="UP001234297">
    <property type="component" value="Chromosome 3"/>
</dbReference>
<keyword evidence="2" id="KW-1185">Reference proteome</keyword>
<evidence type="ECO:0000313" key="1">
    <source>
        <dbReference type="EMBL" id="KAJ8635988.1"/>
    </source>
</evidence>
<organism evidence="1 2">
    <name type="scientific">Persea americana</name>
    <name type="common">Avocado</name>
    <dbReference type="NCBI Taxonomy" id="3435"/>
    <lineage>
        <taxon>Eukaryota</taxon>
        <taxon>Viridiplantae</taxon>
        <taxon>Streptophyta</taxon>
        <taxon>Embryophyta</taxon>
        <taxon>Tracheophyta</taxon>
        <taxon>Spermatophyta</taxon>
        <taxon>Magnoliopsida</taxon>
        <taxon>Magnoliidae</taxon>
        <taxon>Laurales</taxon>
        <taxon>Lauraceae</taxon>
        <taxon>Persea</taxon>
    </lineage>
</organism>
<accession>A0ACC2LS19</accession>
<gene>
    <name evidence="1" type="ORF">MRB53_010255</name>
</gene>
<protein>
    <submittedName>
        <fullName evidence="1">Uncharacterized protein</fullName>
    </submittedName>
</protein>
<dbReference type="EMBL" id="CM056811">
    <property type="protein sequence ID" value="KAJ8635988.1"/>
    <property type="molecule type" value="Genomic_DNA"/>
</dbReference>
<proteinExistence type="predicted"/>
<comment type="caution">
    <text evidence="1">The sequence shown here is derived from an EMBL/GenBank/DDBJ whole genome shotgun (WGS) entry which is preliminary data.</text>
</comment>